<name>A0A1H7HZ53_9ACTN</name>
<dbReference type="RefSeq" id="WP_143078535.1">
    <property type="nucleotide sequence ID" value="NZ_FOBF01000002.1"/>
</dbReference>
<keyword evidence="2" id="KW-1185">Reference proteome</keyword>
<accession>A0A1H7HZ53</accession>
<sequence length="140" mass="15558">MDVVRRPDPPSGLRRALWRLPVHLYRAGLGRLLGGRLMLLTHVGRVSGRLAPGRHRGRRARRTRLRGGLRLRPARRLVQEHREDAGRRPPYDEPALAEAGDRLEASLAGHFGGEKFVTAIVAEVHDGEILLLNCGHPAPC</sequence>
<evidence type="ECO:0000313" key="2">
    <source>
        <dbReference type="Proteomes" id="UP000198953"/>
    </source>
</evidence>
<dbReference type="AlphaFoldDB" id="A0A1H7HZ53"/>
<organism evidence="1 2">
    <name type="scientific">Nonomuraea pusilla</name>
    <dbReference type="NCBI Taxonomy" id="46177"/>
    <lineage>
        <taxon>Bacteria</taxon>
        <taxon>Bacillati</taxon>
        <taxon>Actinomycetota</taxon>
        <taxon>Actinomycetes</taxon>
        <taxon>Streptosporangiales</taxon>
        <taxon>Streptosporangiaceae</taxon>
        <taxon>Nonomuraea</taxon>
    </lineage>
</organism>
<dbReference type="EMBL" id="FOBF01000002">
    <property type="protein sequence ID" value="SEK55561.1"/>
    <property type="molecule type" value="Genomic_DNA"/>
</dbReference>
<dbReference type="Proteomes" id="UP000198953">
    <property type="component" value="Unassembled WGS sequence"/>
</dbReference>
<protein>
    <submittedName>
        <fullName evidence="1">Uncharacterized protein</fullName>
    </submittedName>
</protein>
<dbReference type="OrthoDB" id="163266at2"/>
<evidence type="ECO:0000313" key="1">
    <source>
        <dbReference type="EMBL" id="SEK55561.1"/>
    </source>
</evidence>
<dbReference type="STRING" id="46177.SAMN05660976_00636"/>
<proteinExistence type="predicted"/>
<reference evidence="1 2" key="1">
    <citation type="submission" date="2016-10" db="EMBL/GenBank/DDBJ databases">
        <authorList>
            <person name="de Groot N.N."/>
        </authorList>
    </citation>
    <scope>NUCLEOTIDE SEQUENCE [LARGE SCALE GENOMIC DNA]</scope>
    <source>
        <strain evidence="1 2">DSM 43357</strain>
    </source>
</reference>
<gene>
    <name evidence="1" type="ORF">SAMN05660976_00636</name>
</gene>